<evidence type="ECO:0000256" key="3">
    <source>
        <dbReference type="ARBA" id="ARBA00022490"/>
    </source>
</evidence>
<name>B0TN86_SHEHH</name>
<keyword evidence="5" id="KW-0648">Protein biosynthesis</keyword>
<dbReference type="Gene3D" id="3.90.550.10">
    <property type="entry name" value="Spore Coat Polysaccharide Biosynthesis Protein SpsA, Chain A"/>
    <property type="match status" value="1"/>
</dbReference>
<dbReference type="GO" id="GO:0003743">
    <property type="term" value="F:translation initiation factor activity"/>
    <property type="evidence" value="ECO:0007669"/>
    <property type="project" value="UniProtKB-KW"/>
</dbReference>
<comment type="subcellular location">
    <subcellularLocation>
        <location evidence="1">Cytoplasm</location>
        <location evidence="1">Cytosol</location>
    </subcellularLocation>
</comment>
<comment type="function">
    <text evidence="8">Acts as a component of the translation initiation factor 2B (eIF2B) complex, which catalyzes the exchange of GDP for GTP on the eukaryotic initiation factor 2 (eIF2) complex gamma subunit. Its guanine nucleotide exchange factor activity is repressed when bound to eIF2 complex phosphorylated on the alpha subunit, thereby limiting the amount of methionyl-initiator methionine tRNA available to the ribosome and consequently global translation is repressed.</text>
</comment>
<dbReference type="GO" id="GO:0016740">
    <property type="term" value="F:transferase activity"/>
    <property type="evidence" value="ECO:0007669"/>
    <property type="project" value="UniProtKB-KW"/>
</dbReference>
<dbReference type="Proteomes" id="UP000001317">
    <property type="component" value="Chromosome"/>
</dbReference>
<evidence type="ECO:0000256" key="8">
    <source>
        <dbReference type="ARBA" id="ARBA00045373"/>
    </source>
</evidence>
<dbReference type="HOGENOM" id="CLU_574768_0_0_6"/>
<sequence>MQAIIFANRDGNELAPLNRYYCPALLPVSNKRVIEYTLEDLAEAGVTRVKLIVSTQVSEIKALVGNGELWGLEVDYFLSREQEDVSKIIPRLTLDKTESILLARGDMLRSPCIKPFMQFSQQMSHSFVIAKLDNQNAGLMMLPAAVAYTEELNWPLSNDDSQCSDSAHKTVTQVLHGDCFMLNSLDEYMQANQAMALTKVIGATPKGRYFSSADEANGFYVGAKTKTGQLRMQNAWGVIGDNTWIDESVNMQQSVIVGKNCLVDAKCSLKNCIILDDSYVGQGLNVSSAIICNNMLLTPENGGAIRLNDDSIIAKNHNLRTSSKVTRLDRLGAFFLLIFGLLLSPALLVASLISANKNTLIKETIKLSNKNYSSRRWALDSLFLSRLLQLHLVVMGQLSLFGRTPFLKSQQQNQQLADSEYGVYGPLQLLPCHIPEEERNLIETEFMQSKRKSNYCKLFKQSFSYSKYLEAQTAAELTKN</sequence>
<comment type="subunit">
    <text evidence="9">Component of the translation initiation factor 2B (eIF2B) complex which is a heterodecamer of two sets of five different subunits: alpha, beta, gamma, delta and epsilon. Subunits alpha, beta and delta comprise a regulatory subcomplex and subunits epsilon and gamma comprise a catalytic subcomplex. Within the complex, the hexameric regulatory complex resides at the center, with the two heterodimeric catalytic subcomplexes bound on opposite sides.</text>
</comment>
<dbReference type="EMBL" id="CP000931">
    <property type="protein sequence ID" value="ABZ76072.1"/>
    <property type="molecule type" value="Genomic_DNA"/>
</dbReference>
<dbReference type="GO" id="GO:0005085">
    <property type="term" value="F:guanyl-nucleotide exchange factor activity"/>
    <property type="evidence" value="ECO:0007669"/>
    <property type="project" value="TreeGrafter"/>
</dbReference>
<evidence type="ECO:0000256" key="6">
    <source>
        <dbReference type="ARBA" id="ARBA00044196"/>
    </source>
</evidence>
<evidence type="ECO:0000256" key="5">
    <source>
        <dbReference type="ARBA" id="ARBA00022917"/>
    </source>
</evidence>
<dbReference type="InterPro" id="IPR005835">
    <property type="entry name" value="NTP_transferase_dom"/>
</dbReference>
<protein>
    <recommendedName>
        <fullName evidence="6">Translation initiation factor eIF2B subunit gamma</fullName>
    </recommendedName>
    <alternativeName>
        <fullName evidence="7">eIF2B GDP-GTP exchange factor subunit gamma</fullName>
    </alternativeName>
</protein>
<evidence type="ECO:0000313" key="12">
    <source>
        <dbReference type="EMBL" id="ABZ76072.1"/>
    </source>
</evidence>
<evidence type="ECO:0000256" key="1">
    <source>
        <dbReference type="ARBA" id="ARBA00004514"/>
    </source>
</evidence>
<keyword evidence="10" id="KW-0472">Membrane</keyword>
<keyword evidence="12" id="KW-0808">Transferase</keyword>
<dbReference type="OrthoDB" id="5557705at2"/>
<dbReference type="GO" id="GO:0002183">
    <property type="term" value="P:cytoplasmic translational initiation"/>
    <property type="evidence" value="ECO:0007669"/>
    <property type="project" value="TreeGrafter"/>
</dbReference>
<dbReference type="eggNOG" id="COG1208">
    <property type="taxonomic scope" value="Bacteria"/>
</dbReference>
<keyword evidence="4" id="KW-0396">Initiation factor</keyword>
<evidence type="ECO:0000256" key="10">
    <source>
        <dbReference type="SAM" id="Phobius"/>
    </source>
</evidence>
<keyword evidence="13" id="KW-1185">Reference proteome</keyword>
<dbReference type="Gene3D" id="2.160.10.10">
    <property type="entry name" value="Hexapeptide repeat proteins"/>
    <property type="match status" value="1"/>
</dbReference>
<evidence type="ECO:0000313" key="13">
    <source>
        <dbReference type="Proteomes" id="UP000001317"/>
    </source>
</evidence>
<proteinExistence type="inferred from homology"/>
<dbReference type="KEGG" id="shl:Shal_1506"/>
<dbReference type="GO" id="GO:0005829">
    <property type="term" value="C:cytosol"/>
    <property type="evidence" value="ECO:0007669"/>
    <property type="project" value="UniProtKB-SubCell"/>
</dbReference>
<reference evidence="12" key="1">
    <citation type="submission" date="2008-01" db="EMBL/GenBank/DDBJ databases">
        <title>Complete sequence of Shewanella halifaxensis HAW-EB4.</title>
        <authorList>
            <consortium name="US DOE Joint Genome Institute"/>
            <person name="Copeland A."/>
            <person name="Lucas S."/>
            <person name="Lapidus A."/>
            <person name="Glavina del Rio T."/>
            <person name="Dalin E."/>
            <person name="Tice H."/>
            <person name="Bruce D."/>
            <person name="Goodwin L."/>
            <person name="Pitluck S."/>
            <person name="Sims D."/>
            <person name="Brettin T."/>
            <person name="Detter J.C."/>
            <person name="Han C."/>
            <person name="Kuske C.R."/>
            <person name="Schmutz J."/>
            <person name="Larimer F."/>
            <person name="Land M."/>
            <person name="Hauser L."/>
            <person name="Kyrpides N."/>
            <person name="Kim E."/>
            <person name="Zhao J.-S."/>
            <person name="Richardson P."/>
        </authorList>
    </citation>
    <scope>NUCLEOTIDE SEQUENCE [LARGE SCALE GENOMIC DNA]</scope>
    <source>
        <strain evidence="12">HAW-EB4</strain>
    </source>
</reference>
<evidence type="ECO:0000256" key="2">
    <source>
        <dbReference type="ARBA" id="ARBA00007878"/>
    </source>
</evidence>
<comment type="similarity">
    <text evidence="2">Belongs to the eIF-2B gamma/epsilon subunits family.</text>
</comment>
<evidence type="ECO:0000256" key="4">
    <source>
        <dbReference type="ARBA" id="ARBA00022540"/>
    </source>
</evidence>
<dbReference type="Pfam" id="PF00483">
    <property type="entry name" value="NTP_transferase"/>
    <property type="match status" value="1"/>
</dbReference>
<feature type="transmembrane region" description="Helical" evidence="10">
    <location>
        <begin position="331"/>
        <end position="356"/>
    </location>
</feature>
<organism evidence="12 13">
    <name type="scientific">Shewanella halifaxensis (strain HAW-EB4)</name>
    <dbReference type="NCBI Taxonomy" id="458817"/>
    <lineage>
        <taxon>Bacteria</taxon>
        <taxon>Pseudomonadati</taxon>
        <taxon>Pseudomonadota</taxon>
        <taxon>Gammaproteobacteria</taxon>
        <taxon>Alteromonadales</taxon>
        <taxon>Shewanellaceae</taxon>
        <taxon>Shewanella</taxon>
    </lineage>
</organism>
<evidence type="ECO:0000259" key="11">
    <source>
        <dbReference type="Pfam" id="PF00483"/>
    </source>
</evidence>
<evidence type="ECO:0000256" key="7">
    <source>
        <dbReference type="ARBA" id="ARBA00044229"/>
    </source>
</evidence>
<dbReference type="PANTHER" id="PTHR45989">
    <property type="entry name" value="TRANSLATION INITIATION FACTOR EIF-2B SUBUNIT GAMMA"/>
    <property type="match status" value="1"/>
</dbReference>
<dbReference type="InterPro" id="IPR051960">
    <property type="entry name" value="eIF2B_gamma"/>
</dbReference>
<dbReference type="GO" id="GO:0032045">
    <property type="term" value="C:guanyl-nucleotide exchange factor complex"/>
    <property type="evidence" value="ECO:0007669"/>
    <property type="project" value="TreeGrafter"/>
</dbReference>
<dbReference type="AlphaFoldDB" id="B0TN86"/>
<dbReference type="PANTHER" id="PTHR45989:SF1">
    <property type="entry name" value="TRANSLATION INITIATION FACTOR EIF-2B SUBUNIT GAMMA"/>
    <property type="match status" value="1"/>
</dbReference>
<keyword evidence="3" id="KW-0963">Cytoplasm</keyword>
<gene>
    <name evidence="12" type="ordered locus">Shal_1506</name>
</gene>
<keyword evidence="10" id="KW-0812">Transmembrane</keyword>
<keyword evidence="10" id="KW-1133">Transmembrane helix</keyword>
<dbReference type="RefSeq" id="WP_012276612.1">
    <property type="nucleotide sequence ID" value="NC_010334.1"/>
</dbReference>
<feature type="domain" description="Nucleotidyl transferase" evidence="11">
    <location>
        <begin position="3"/>
        <end position="108"/>
    </location>
</feature>
<accession>B0TN86</accession>
<evidence type="ECO:0000256" key="9">
    <source>
        <dbReference type="ARBA" id="ARBA00046432"/>
    </source>
</evidence>
<dbReference type="SUPFAM" id="SSF53448">
    <property type="entry name" value="Nucleotide-diphospho-sugar transferases"/>
    <property type="match status" value="1"/>
</dbReference>
<dbReference type="STRING" id="458817.Shal_1506"/>
<dbReference type="InterPro" id="IPR029044">
    <property type="entry name" value="Nucleotide-diphossugar_trans"/>
</dbReference>